<evidence type="ECO:0000259" key="1">
    <source>
        <dbReference type="Pfam" id="PF00535"/>
    </source>
</evidence>
<evidence type="ECO:0000313" key="2">
    <source>
        <dbReference type="EMBL" id="TGY67587.1"/>
    </source>
</evidence>
<name>A0A4S2FEZ1_9BACT</name>
<feature type="domain" description="Glycosyltransferase 2-like" evidence="1">
    <location>
        <begin position="6"/>
        <end position="151"/>
    </location>
</feature>
<dbReference type="SUPFAM" id="SSF53448">
    <property type="entry name" value="Nucleotide-diphospho-sugar transferases"/>
    <property type="match status" value="1"/>
</dbReference>
<dbReference type="InterPro" id="IPR001173">
    <property type="entry name" value="Glyco_trans_2-like"/>
</dbReference>
<gene>
    <name evidence="2" type="ORF">E5339_19620</name>
</gene>
<dbReference type="Pfam" id="PF00535">
    <property type="entry name" value="Glycos_transf_2"/>
    <property type="match status" value="1"/>
</dbReference>
<reference evidence="2 3" key="1">
    <citation type="submission" date="2019-04" db="EMBL/GenBank/DDBJ databases">
        <title>Microbes associate with the intestines of laboratory mice.</title>
        <authorList>
            <person name="Navarre W."/>
            <person name="Wong E."/>
            <person name="Huang K."/>
            <person name="Tropini C."/>
            <person name="Ng K."/>
            <person name="Yu B."/>
        </authorList>
    </citation>
    <scope>NUCLEOTIDE SEQUENCE [LARGE SCALE GENOMIC DNA]</scope>
    <source>
        <strain evidence="2 3">NM22_B1</strain>
    </source>
</reference>
<dbReference type="CDD" id="cd00761">
    <property type="entry name" value="Glyco_tranf_GTA_type"/>
    <property type="match status" value="1"/>
</dbReference>
<dbReference type="EMBL" id="SRYJ01000059">
    <property type="protein sequence ID" value="TGY67587.1"/>
    <property type="molecule type" value="Genomic_DNA"/>
</dbReference>
<dbReference type="Gene3D" id="3.90.550.10">
    <property type="entry name" value="Spore Coat Polysaccharide Biosynthesis Protein SpsA, Chain A"/>
    <property type="match status" value="1"/>
</dbReference>
<organism evidence="2 3">
    <name type="scientific">Phocaeicola sartorii</name>
    <dbReference type="NCBI Taxonomy" id="671267"/>
    <lineage>
        <taxon>Bacteria</taxon>
        <taxon>Pseudomonadati</taxon>
        <taxon>Bacteroidota</taxon>
        <taxon>Bacteroidia</taxon>
        <taxon>Bacteroidales</taxon>
        <taxon>Bacteroidaceae</taxon>
        <taxon>Phocaeicola</taxon>
    </lineage>
</organism>
<accession>A0A4S2FEZ1</accession>
<dbReference type="AlphaFoldDB" id="A0A4S2FEZ1"/>
<dbReference type="Proteomes" id="UP000310760">
    <property type="component" value="Unassembled WGS sequence"/>
</dbReference>
<dbReference type="GO" id="GO:0016758">
    <property type="term" value="F:hexosyltransferase activity"/>
    <property type="evidence" value="ECO:0007669"/>
    <property type="project" value="UniProtKB-ARBA"/>
</dbReference>
<keyword evidence="2" id="KW-0808">Transferase</keyword>
<sequence length="342" mass="40632">MNKLLSIIIPTYNMERYLSKCLESVTATIVPDSVEIIVVNDGSKDNSLSIARSFQAKRSDIVEIIDKENGNYGSCINVGLAKAAGKYVKVLDADDWFNTEGLVTFLSLLKNVDADLILTDYTMVYTNGRKRSAHRNWSVYHEYDETLMAESSFLKMQMHAVTYRSALLRDSEYRQTEGISYTDQEWIFYPMRFVRKIKYFNIDLYQYLLGREGQTMDVHVIRKCVSHHILIVKRMLMEYTSWHEGGNGNKNIYFDYRLLSLTRNIYKLELLSLDNTFDHKLVKEFDDFIKEHFPDFYRRTDDCLIHDFFRYRFIRYYHRYGTRPLRWVRMLNAALKKIQSFY</sequence>
<dbReference type="RefSeq" id="WP_135952623.1">
    <property type="nucleotide sequence ID" value="NZ_CAKOCL010000051.1"/>
</dbReference>
<proteinExistence type="predicted"/>
<dbReference type="PANTHER" id="PTHR22916">
    <property type="entry name" value="GLYCOSYLTRANSFERASE"/>
    <property type="match status" value="1"/>
</dbReference>
<protein>
    <submittedName>
        <fullName evidence="2">Glycosyltransferase family 2 protein</fullName>
    </submittedName>
</protein>
<comment type="caution">
    <text evidence="2">The sequence shown here is derived from an EMBL/GenBank/DDBJ whole genome shotgun (WGS) entry which is preliminary data.</text>
</comment>
<evidence type="ECO:0000313" key="3">
    <source>
        <dbReference type="Proteomes" id="UP000310760"/>
    </source>
</evidence>
<dbReference type="InterPro" id="IPR029044">
    <property type="entry name" value="Nucleotide-diphossugar_trans"/>
</dbReference>